<feature type="region of interest" description="Disordered" evidence="1">
    <location>
        <begin position="158"/>
        <end position="254"/>
    </location>
</feature>
<organism evidence="4">
    <name type="scientific">uncultured marine group II/III euryarchaeote KM3_149_A03</name>
    <dbReference type="NCBI Taxonomy" id="1457884"/>
    <lineage>
        <taxon>Archaea</taxon>
        <taxon>Methanobacteriati</taxon>
        <taxon>Methanobacteriota</taxon>
        <taxon>environmental samples</taxon>
    </lineage>
</organism>
<accession>A0A075GIU4</accession>
<proteinExistence type="predicted"/>
<protein>
    <recommendedName>
        <fullName evidence="3">EF-hand domain-containing protein</fullName>
    </recommendedName>
</protein>
<feature type="transmembrane region" description="Helical" evidence="2">
    <location>
        <begin position="367"/>
        <end position="388"/>
    </location>
</feature>
<dbReference type="PROSITE" id="PS00018">
    <property type="entry name" value="EF_HAND_1"/>
    <property type="match status" value="4"/>
</dbReference>
<dbReference type="PROSITE" id="PS50222">
    <property type="entry name" value="EF_HAND_2"/>
    <property type="match status" value="3"/>
</dbReference>
<keyword evidence="2" id="KW-1133">Transmembrane helix</keyword>
<name>A0A075GIU4_9EURY</name>
<dbReference type="Gene3D" id="1.10.238.10">
    <property type="entry name" value="EF-hand"/>
    <property type="match status" value="2"/>
</dbReference>
<dbReference type="SMART" id="SM00054">
    <property type="entry name" value="EFh"/>
    <property type="match status" value="4"/>
</dbReference>
<dbReference type="AlphaFoldDB" id="A0A075GIU4"/>
<reference evidence="4" key="1">
    <citation type="journal article" date="2014" name="Genome Biol. Evol.">
        <title>Pangenome evidence for extensive interdomain horizontal transfer affecting lineage core and shell genes in uncultured planktonic thaumarchaeota and euryarchaeota.</title>
        <authorList>
            <person name="Deschamps P."/>
            <person name="Zivanovic Y."/>
            <person name="Moreira D."/>
            <person name="Rodriguez-Valera F."/>
            <person name="Lopez-Garcia P."/>
        </authorList>
    </citation>
    <scope>NUCLEOTIDE SEQUENCE</scope>
</reference>
<feature type="domain" description="EF-hand" evidence="3">
    <location>
        <begin position="85"/>
        <end position="120"/>
    </location>
</feature>
<dbReference type="InterPro" id="IPR011992">
    <property type="entry name" value="EF-hand-dom_pair"/>
</dbReference>
<dbReference type="EMBL" id="KF900622">
    <property type="protein sequence ID" value="AIF01478.1"/>
    <property type="molecule type" value="Genomic_DNA"/>
</dbReference>
<dbReference type="InterPro" id="IPR018247">
    <property type="entry name" value="EF_Hand_1_Ca_BS"/>
</dbReference>
<feature type="transmembrane region" description="Helical" evidence="2">
    <location>
        <begin position="448"/>
        <end position="469"/>
    </location>
</feature>
<evidence type="ECO:0000256" key="1">
    <source>
        <dbReference type="SAM" id="MobiDB-lite"/>
    </source>
</evidence>
<feature type="domain" description="EF-hand" evidence="3">
    <location>
        <begin position="269"/>
        <end position="304"/>
    </location>
</feature>
<keyword evidence="2" id="KW-0812">Transmembrane</keyword>
<feature type="compositionally biased region" description="Acidic residues" evidence="1">
    <location>
        <begin position="159"/>
        <end position="254"/>
    </location>
</feature>
<feature type="domain" description="EF-hand" evidence="3">
    <location>
        <begin position="306"/>
        <end position="341"/>
    </location>
</feature>
<feature type="compositionally biased region" description="Acidic residues" evidence="1">
    <location>
        <begin position="487"/>
        <end position="545"/>
    </location>
</feature>
<evidence type="ECO:0000259" key="3">
    <source>
        <dbReference type="PROSITE" id="PS50222"/>
    </source>
</evidence>
<evidence type="ECO:0000256" key="2">
    <source>
        <dbReference type="SAM" id="Phobius"/>
    </source>
</evidence>
<keyword evidence="2" id="KW-0472">Membrane</keyword>
<feature type="region of interest" description="Disordered" evidence="1">
    <location>
        <begin position="480"/>
        <end position="567"/>
    </location>
</feature>
<sequence length="594" mass="64740">MPDDIEEEIGGSAVAQCGACGEIISIDSSKCPACNVSFSGVEGVDQGECGSCDALVPLDSKSCPECGISFVMDDLIQSVREWMVSEGLSVIDVFGKWDSNDDGVISRTEIRDGLLADGIAVLPEHEVDRFLLQVDLNKDQEVQLGELAAALLLPVSDESVVESSDDEADSSDSTSDDDSDASDEEVDSEEAADAEDSDESSDVDDTQDDDQESDDGDDEADDDDADEDADDGDDGDDGDDESDDDDADEEDDTDSAVDAFTRLIEAVEASSESARGLFEKLDRNESDNVDPDEFKDAVRELMDDDFSDEDLDSIISAMDNDDDGFLDIIEITSALEDPEKVIEEIEKPKREGPADWQRFLMRHYENVFPVTYVLLGIFIGIWVVNGVIGPVDGSGGPVAFDGSDTIWSDDMQVDPGDIYPCDKTFQLSGCKNSLTPLSGDSSSMPAGFYWDGIMFIILGIAGLVGIFLLSRQIKELRESHRMKQGEDEGDDDSDDDDSDDDDSDDDDSDDDDSDDDDSDDDDSDDDDDDEDDDEDDDDEEDEEIEVGSHVGVEHGGEEWSGTIVEFDDEEDEVLVKNDDDDEEVWVPFASLFVE</sequence>
<dbReference type="GO" id="GO:0005509">
    <property type="term" value="F:calcium ion binding"/>
    <property type="evidence" value="ECO:0007669"/>
    <property type="project" value="InterPro"/>
</dbReference>
<feature type="compositionally biased region" description="Basic and acidic residues" evidence="1">
    <location>
        <begin position="277"/>
        <end position="291"/>
    </location>
</feature>
<feature type="region of interest" description="Disordered" evidence="1">
    <location>
        <begin position="269"/>
        <end position="291"/>
    </location>
</feature>
<dbReference type="InterPro" id="IPR002048">
    <property type="entry name" value="EF_hand_dom"/>
</dbReference>
<evidence type="ECO:0000313" key="4">
    <source>
        <dbReference type="EMBL" id="AIF01478.1"/>
    </source>
</evidence>
<dbReference type="SUPFAM" id="SSF47473">
    <property type="entry name" value="EF-hand"/>
    <property type="match status" value="1"/>
</dbReference>